<dbReference type="Pfam" id="PF03949">
    <property type="entry name" value="Malic_M"/>
    <property type="match status" value="1"/>
</dbReference>
<sequence length="770" mass="83308">MAEDLREAALDYHRYPTPGKIGVHATKPLSTQRDLALAYSPGVAEACLLIAKDPAEVANMTSRGNLVGVISNGTAVLGLGNIGPLASKPVMEGKGVLFKKFAGIDVFDIEVDALDPDRFVDVVSALEPTFGGINLEDIKAPECFEIEAKLRARMKIPVFHDDQHGTAIIVAAAIRNALKLRGKKLDEIKLVASGAGAAALACLDLLVDMGLKVENVWVTDRYGVVWVGRKEEMDPRKDRYAKETNARTLADVIGGADVFLGLSAPNVLKPELLAQMENGPIIMALANPTPEISPEDARAVRPDAIICTGRSDYPNQVNNVLCFPYIFRGALDVGATTINEAMKIACVEALADLAMAEASDVVAAAYGDQNLTFGPDYLIPKPFDPRLITTLAPAVAKAAMESGVATRPITDFDAYRQRLSQFVFRSGLVMKPVFERAKQDPRRIAYAEGEDERVLRAVQTVIDEGIAKPIVIGRRDVVEKRLERLGLHIRIDQDFELCDPQDDPRYHSYWTHYHSVMERKGVSPDFARHVVRTRNSVIAALMVERGEADAMLCGAVGEFHRHLHHVVDVIGLQPGVDRPFALSVLILPTGTFFLADTFVAHDPCAEDLAWITVHAAATVKHFGFEPKVALLSHASFGSSDAPSAKKMRRALELIRERAPELEVEGEMQADLAFSAESRHRAFPNSRLTGSANLLIMPTLDAANIAFNLLKALGDGLAIGPALLGVRKPAHIVTPSTTVRGLVNMSAIAVYDAQVTSALAEEAAAATQSAD</sequence>
<dbReference type="GO" id="GO:0051287">
    <property type="term" value="F:NAD binding"/>
    <property type="evidence" value="ECO:0007669"/>
    <property type="project" value="InterPro"/>
</dbReference>
<comment type="caution">
    <text evidence="13">The sequence shown here is derived from an EMBL/GenBank/DDBJ whole genome shotgun (WGS) entry which is preliminary data.</text>
</comment>
<gene>
    <name evidence="13" type="primary">dme</name>
    <name evidence="13" type="ORF">GCM10011611_41920</name>
</gene>
<evidence type="ECO:0000256" key="3">
    <source>
        <dbReference type="ARBA" id="ARBA00007686"/>
    </source>
</evidence>
<dbReference type="GO" id="GO:0016746">
    <property type="term" value="F:acyltransferase activity"/>
    <property type="evidence" value="ECO:0007669"/>
    <property type="project" value="InterPro"/>
</dbReference>
<dbReference type="RefSeq" id="WP_189049396.1">
    <property type="nucleotide sequence ID" value="NZ_BMJQ01000011.1"/>
</dbReference>
<organism evidence="13 14">
    <name type="scientific">Aliidongia dinghuensis</name>
    <dbReference type="NCBI Taxonomy" id="1867774"/>
    <lineage>
        <taxon>Bacteria</taxon>
        <taxon>Pseudomonadati</taxon>
        <taxon>Pseudomonadota</taxon>
        <taxon>Alphaproteobacteria</taxon>
        <taxon>Rhodospirillales</taxon>
        <taxon>Dongiaceae</taxon>
        <taxon>Aliidongia</taxon>
    </lineage>
</organism>
<evidence type="ECO:0000256" key="10">
    <source>
        <dbReference type="PIRSR" id="PIRSR036684-3"/>
    </source>
</evidence>
<feature type="domain" description="Malic enzyme NAD-binding" evidence="11">
    <location>
        <begin position="163"/>
        <end position="400"/>
    </location>
</feature>
<dbReference type="GO" id="GO:0006108">
    <property type="term" value="P:malate metabolic process"/>
    <property type="evidence" value="ECO:0007669"/>
    <property type="project" value="InterPro"/>
</dbReference>
<dbReference type="InterPro" id="IPR045213">
    <property type="entry name" value="Malic_NAD-bd_bact_type"/>
</dbReference>
<comment type="similarity">
    <text evidence="4">In the C-terminal section; belongs to the phosphate acetyltransferase and butyryltransferase family.</text>
</comment>
<comment type="cofactor">
    <cofactor evidence="1">
        <name>Mn(2+)</name>
        <dbReference type="ChEBI" id="CHEBI:29035"/>
    </cofactor>
</comment>
<dbReference type="InterPro" id="IPR012302">
    <property type="entry name" value="Malic_NAD-bd"/>
</dbReference>
<keyword evidence="6" id="KW-0560">Oxidoreductase</keyword>
<dbReference type="InterPro" id="IPR037062">
    <property type="entry name" value="Malic_N_dom_sf"/>
</dbReference>
<evidence type="ECO:0000256" key="8">
    <source>
        <dbReference type="PIRSR" id="PIRSR036684-1"/>
    </source>
</evidence>
<dbReference type="FunFam" id="3.40.50.720:FF:000095">
    <property type="entry name" value="NADP-dependent malic enzyme"/>
    <property type="match status" value="1"/>
</dbReference>
<dbReference type="AlphaFoldDB" id="A0A8J2YY54"/>
<feature type="binding site" evidence="9">
    <location>
        <position position="137"/>
    </location>
    <ligand>
        <name>a divalent metal cation</name>
        <dbReference type="ChEBI" id="CHEBI:60240"/>
    </ligand>
</feature>
<dbReference type="InterPro" id="IPR046346">
    <property type="entry name" value="Aminoacid_DH-like_N_sf"/>
</dbReference>
<protein>
    <submittedName>
        <fullName evidence="13">Malic enzyme</fullName>
    </submittedName>
</protein>
<dbReference type="InterPro" id="IPR051674">
    <property type="entry name" value="Malate_Decarboxylase"/>
</dbReference>
<dbReference type="InterPro" id="IPR036291">
    <property type="entry name" value="NAD(P)-bd_dom_sf"/>
</dbReference>
<dbReference type="SMART" id="SM00919">
    <property type="entry name" value="Malic_M"/>
    <property type="match status" value="1"/>
</dbReference>
<dbReference type="Gene3D" id="3.40.50.720">
    <property type="entry name" value="NAD(P)-binding Rossmann-like Domain"/>
    <property type="match status" value="1"/>
</dbReference>
<feature type="domain" description="Malic enzyme N-terminal" evidence="12">
    <location>
        <begin position="18"/>
        <end position="151"/>
    </location>
</feature>
<dbReference type="Proteomes" id="UP000646365">
    <property type="component" value="Unassembled WGS sequence"/>
</dbReference>
<accession>A0A8J2YY54</accession>
<dbReference type="Gene3D" id="3.40.50.10380">
    <property type="entry name" value="Malic enzyme, N-terminal domain"/>
    <property type="match status" value="1"/>
</dbReference>
<dbReference type="GO" id="GO:0016616">
    <property type="term" value="F:oxidoreductase activity, acting on the CH-OH group of donors, NAD or NADP as acceptor"/>
    <property type="evidence" value="ECO:0007669"/>
    <property type="project" value="InterPro"/>
</dbReference>
<dbReference type="EMBL" id="BMJQ01000011">
    <property type="protein sequence ID" value="GGF31372.1"/>
    <property type="molecule type" value="Genomic_DNA"/>
</dbReference>
<dbReference type="FunFam" id="3.40.50.10380:FF:000003">
    <property type="entry name" value="NADP-dependent malic enzyme"/>
    <property type="match status" value="1"/>
</dbReference>
<dbReference type="Gene3D" id="3.40.50.10750">
    <property type="entry name" value="Isocitrate/Isopropylmalate dehydrogenase-like"/>
    <property type="match status" value="1"/>
</dbReference>
<dbReference type="SUPFAM" id="SSF53223">
    <property type="entry name" value="Aminoacid dehydrogenase-like, N-terminal domain"/>
    <property type="match status" value="1"/>
</dbReference>
<dbReference type="PIRSF" id="PIRSF036684">
    <property type="entry name" value="ME_PTA"/>
    <property type="match status" value="1"/>
</dbReference>
<evidence type="ECO:0000313" key="13">
    <source>
        <dbReference type="EMBL" id="GGF31372.1"/>
    </source>
</evidence>
<evidence type="ECO:0000256" key="5">
    <source>
        <dbReference type="ARBA" id="ARBA00022723"/>
    </source>
</evidence>
<evidence type="ECO:0000256" key="2">
    <source>
        <dbReference type="ARBA" id="ARBA00001946"/>
    </source>
</evidence>
<dbReference type="SMART" id="SM01274">
    <property type="entry name" value="malic"/>
    <property type="match status" value="1"/>
</dbReference>
<name>A0A8J2YY54_9PROT</name>
<dbReference type="CDD" id="cd05311">
    <property type="entry name" value="NAD_bind_2_malic_enz"/>
    <property type="match status" value="1"/>
</dbReference>
<dbReference type="Pfam" id="PF01515">
    <property type="entry name" value="PTA_PTB"/>
    <property type="match status" value="1"/>
</dbReference>
<feature type="binding site" evidence="10">
    <location>
        <position position="162"/>
    </location>
    <ligand>
        <name>a divalent metal cation</name>
        <dbReference type="ChEBI" id="CHEBI:60240"/>
    </ligand>
</feature>
<evidence type="ECO:0000256" key="9">
    <source>
        <dbReference type="PIRSR" id="PIRSR036684-2"/>
    </source>
</evidence>
<dbReference type="InterPro" id="IPR012301">
    <property type="entry name" value="Malic_N_dom"/>
</dbReference>
<comment type="similarity">
    <text evidence="3">In the N-terminal section; belongs to the malic enzymes family.</text>
</comment>
<dbReference type="InterPro" id="IPR002505">
    <property type="entry name" value="PTA_PTB"/>
</dbReference>
<dbReference type="InterPro" id="IPR042112">
    <property type="entry name" value="P_AcTrfase_dom2"/>
</dbReference>
<dbReference type="PANTHER" id="PTHR43237">
    <property type="entry name" value="NADP-DEPENDENT MALIC ENZYME"/>
    <property type="match status" value="1"/>
</dbReference>
<dbReference type="Gene3D" id="3.40.50.10950">
    <property type="match status" value="1"/>
</dbReference>
<reference evidence="13" key="1">
    <citation type="journal article" date="2014" name="Int. J. Syst. Evol. Microbiol.">
        <title>Complete genome sequence of Corynebacterium casei LMG S-19264T (=DSM 44701T), isolated from a smear-ripened cheese.</title>
        <authorList>
            <consortium name="US DOE Joint Genome Institute (JGI-PGF)"/>
            <person name="Walter F."/>
            <person name="Albersmeier A."/>
            <person name="Kalinowski J."/>
            <person name="Ruckert C."/>
        </authorList>
    </citation>
    <scope>NUCLEOTIDE SEQUENCE</scope>
    <source>
        <strain evidence="13">CGMCC 1.15725</strain>
    </source>
</reference>
<dbReference type="GO" id="GO:0046872">
    <property type="term" value="F:metal ion binding"/>
    <property type="evidence" value="ECO:0007669"/>
    <property type="project" value="UniProtKB-KW"/>
</dbReference>
<feature type="binding site" evidence="9">
    <location>
        <position position="136"/>
    </location>
    <ligand>
        <name>a divalent metal cation</name>
        <dbReference type="ChEBI" id="CHEBI:60240"/>
    </ligand>
</feature>
<evidence type="ECO:0000259" key="12">
    <source>
        <dbReference type="SMART" id="SM01274"/>
    </source>
</evidence>
<feature type="active site" description="Proton acceptor" evidence="8">
    <location>
        <position position="94"/>
    </location>
</feature>
<proteinExistence type="inferred from homology"/>
<comment type="cofactor">
    <cofactor evidence="2">
        <name>Mg(2+)</name>
        <dbReference type="ChEBI" id="CHEBI:18420"/>
    </cofactor>
</comment>
<evidence type="ECO:0000256" key="1">
    <source>
        <dbReference type="ARBA" id="ARBA00001936"/>
    </source>
</evidence>
<keyword evidence="5 9" id="KW-0479">Metal-binding</keyword>
<keyword evidence="14" id="KW-1185">Reference proteome</keyword>
<keyword evidence="10" id="KW-0521">NADP</keyword>
<dbReference type="GO" id="GO:0004470">
    <property type="term" value="F:malic enzyme activity"/>
    <property type="evidence" value="ECO:0007669"/>
    <property type="project" value="InterPro"/>
</dbReference>
<dbReference type="SUPFAM" id="SSF53659">
    <property type="entry name" value="Isocitrate/Isopropylmalate dehydrogenase-like"/>
    <property type="match status" value="1"/>
</dbReference>
<evidence type="ECO:0000256" key="6">
    <source>
        <dbReference type="ARBA" id="ARBA00023002"/>
    </source>
</evidence>
<evidence type="ECO:0000256" key="7">
    <source>
        <dbReference type="ARBA" id="ARBA00023268"/>
    </source>
</evidence>
<dbReference type="Pfam" id="PF00390">
    <property type="entry name" value="malic"/>
    <property type="match status" value="2"/>
</dbReference>
<evidence type="ECO:0000256" key="4">
    <source>
        <dbReference type="ARBA" id="ARBA00008756"/>
    </source>
</evidence>
<dbReference type="InterPro" id="IPR042113">
    <property type="entry name" value="P_AcTrfase_dom1"/>
</dbReference>
<evidence type="ECO:0000313" key="14">
    <source>
        <dbReference type="Proteomes" id="UP000646365"/>
    </source>
</evidence>
<dbReference type="PANTHER" id="PTHR43237:SF4">
    <property type="entry name" value="NADP-DEPENDENT MALIC ENZYME"/>
    <property type="match status" value="1"/>
</dbReference>
<evidence type="ECO:0000259" key="11">
    <source>
        <dbReference type="SMART" id="SM00919"/>
    </source>
</evidence>
<feature type="binding site" evidence="10">
    <location>
        <position position="287"/>
    </location>
    <ligand>
        <name>a divalent metal cation</name>
        <dbReference type="ChEBI" id="CHEBI:60240"/>
    </ligand>
</feature>
<keyword evidence="7" id="KW-0511">Multifunctional enzyme</keyword>
<reference evidence="13" key="2">
    <citation type="submission" date="2020-09" db="EMBL/GenBank/DDBJ databases">
        <authorList>
            <person name="Sun Q."/>
            <person name="Zhou Y."/>
        </authorList>
    </citation>
    <scope>NUCLEOTIDE SEQUENCE</scope>
    <source>
        <strain evidence="13">CGMCC 1.15725</strain>
    </source>
</reference>
<dbReference type="SUPFAM" id="SSF51735">
    <property type="entry name" value="NAD(P)-binding Rossmann-fold domains"/>
    <property type="match status" value="1"/>
</dbReference>
<dbReference type="InterPro" id="IPR012188">
    <property type="entry name" value="ME_PTA"/>
</dbReference>
<feature type="binding site" evidence="10">
    <location>
        <begin position="76"/>
        <end position="83"/>
    </location>
    <ligand>
        <name>NADP(+)</name>
        <dbReference type="ChEBI" id="CHEBI:58349"/>
    </ligand>
</feature>